<dbReference type="Proteomes" id="UP001399917">
    <property type="component" value="Unassembled WGS sequence"/>
</dbReference>
<keyword evidence="8" id="KW-1185">Reference proteome</keyword>
<feature type="transmembrane region" description="Helical" evidence="5">
    <location>
        <begin position="137"/>
        <end position="156"/>
    </location>
</feature>
<evidence type="ECO:0000256" key="5">
    <source>
        <dbReference type="SAM" id="Phobius"/>
    </source>
</evidence>
<comment type="caution">
    <text evidence="7">The sequence shown here is derived from an EMBL/GenBank/DDBJ whole genome shotgun (WGS) entry which is preliminary data.</text>
</comment>
<keyword evidence="2 5" id="KW-0812">Transmembrane</keyword>
<sequence>MSILKAISVSRAPFFALGAIGVYWGTFAAMVPVIKQQAGASDAQFGLALLGASVGGMAAMYLAPRMAQALGRYILPVLLLLMVAAMQLPALVSSPLMLFPILAALGVTISGLDINANMRISQLEERHGMHLMNVNHAMFSLCFGAAALIVATLRQAGWSVGQVFPMMGGIAFLLGGLVWEGKRWRAVDPEPEGTDVPQHLPWLFIALTGVMLFVSFVGENATEAWSALFIERELGGEAGEGGFGPSTLGFVMAVFRLLGQVTTEKLGEERVVFWSGVLGVIGSLVIAGAQSQGIVLIGIAITAVGMAVIVPTANSLLGKLVHRQQRALAISRAWLFGFTGYFIGPSLIGFVSQAYGLRIAFVCVAIMVSFIIPAVLIIKARRHAAAVAR</sequence>
<comment type="subcellular location">
    <subcellularLocation>
        <location evidence="1">Membrane</location>
        <topology evidence="1">Multi-pass membrane protein</topology>
    </subcellularLocation>
</comment>
<proteinExistence type="predicted"/>
<accession>A0ABP7K722</accession>
<feature type="transmembrane region" description="Helical" evidence="5">
    <location>
        <begin position="162"/>
        <end position="179"/>
    </location>
</feature>
<dbReference type="InterPro" id="IPR036259">
    <property type="entry name" value="MFS_trans_sf"/>
</dbReference>
<dbReference type="InterPro" id="IPR020846">
    <property type="entry name" value="MFS_dom"/>
</dbReference>
<evidence type="ECO:0000256" key="3">
    <source>
        <dbReference type="ARBA" id="ARBA00022989"/>
    </source>
</evidence>
<evidence type="ECO:0000313" key="7">
    <source>
        <dbReference type="EMBL" id="GAA3867891.1"/>
    </source>
</evidence>
<gene>
    <name evidence="7" type="ORF">GCM10022404_17520</name>
</gene>
<feature type="transmembrane region" description="Helical" evidence="5">
    <location>
        <begin position="12"/>
        <end position="31"/>
    </location>
</feature>
<name>A0ABP7K722_9RHOB</name>
<evidence type="ECO:0000256" key="4">
    <source>
        <dbReference type="ARBA" id="ARBA00023136"/>
    </source>
</evidence>
<feature type="transmembrane region" description="Helical" evidence="5">
    <location>
        <begin position="43"/>
        <end position="63"/>
    </location>
</feature>
<feature type="transmembrane region" description="Helical" evidence="5">
    <location>
        <begin position="329"/>
        <end position="351"/>
    </location>
</feature>
<feature type="transmembrane region" description="Helical" evidence="5">
    <location>
        <begin position="238"/>
        <end position="259"/>
    </location>
</feature>
<dbReference type="SUPFAM" id="SSF103473">
    <property type="entry name" value="MFS general substrate transporter"/>
    <property type="match status" value="1"/>
</dbReference>
<dbReference type="InterPro" id="IPR011701">
    <property type="entry name" value="MFS"/>
</dbReference>
<evidence type="ECO:0000256" key="1">
    <source>
        <dbReference type="ARBA" id="ARBA00004141"/>
    </source>
</evidence>
<dbReference type="InterPro" id="IPR051788">
    <property type="entry name" value="MFS_Transporter"/>
</dbReference>
<feature type="transmembrane region" description="Helical" evidence="5">
    <location>
        <begin position="70"/>
        <end position="90"/>
    </location>
</feature>
<evidence type="ECO:0000256" key="2">
    <source>
        <dbReference type="ARBA" id="ARBA00022692"/>
    </source>
</evidence>
<keyword evidence="3 5" id="KW-1133">Transmembrane helix</keyword>
<dbReference type="EMBL" id="BAABDF010000007">
    <property type="protein sequence ID" value="GAA3867891.1"/>
    <property type="molecule type" value="Genomic_DNA"/>
</dbReference>
<evidence type="ECO:0000313" key="8">
    <source>
        <dbReference type="Proteomes" id="UP001399917"/>
    </source>
</evidence>
<organism evidence="7 8">
    <name type="scientific">Celeribacter arenosi</name>
    <dbReference type="NCBI Taxonomy" id="792649"/>
    <lineage>
        <taxon>Bacteria</taxon>
        <taxon>Pseudomonadati</taxon>
        <taxon>Pseudomonadota</taxon>
        <taxon>Alphaproteobacteria</taxon>
        <taxon>Rhodobacterales</taxon>
        <taxon>Roseobacteraceae</taxon>
        <taxon>Celeribacter</taxon>
    </lineage>
</organism>
<keyword evidence="4 5" id="KW-0472">Membrane</keyword>
<dbReference type="PANTHER" id="PTHR23514:SF13">
    <property type="entry name" value="INNER MEMBRANE PROTEIN YBJJ"/>
    <property type="match status" value="1"/>
</dbReference>
<protein>
    <submittedName>
        <fullName evidence="7">MFS transporter</fullName>
    </submittedName>
</protein>
<dbReference type="PANTHER" id="PTHR23514">
    <property type="entry name" value="BYPASS OF STOP CODON PROTEIN 6"/>
    <property type="match status" value="1"/>
</dbReference>
<dbReference type="Pfam" id="PF07690">
    <property type="entry name" value="MFS_1"/>
    <property type="match status" value="1"/>
</dbReference>
<dbReference type="PROSITE" id="PS50850">
    <property type="entry name" value="MFS"/>
    <property type="match status" value="1"/>
</dbReference>
<feature type="transmembrane region" description="Helical" evidence="5">
    <location>
        <begin position="271"/>
        <end position="289"/>
    </location>
</feature>
<feature type="transmembrane region" description="Helical" evidence="5">
    <location>
        <begin position="357"/>
        <end position="378"/>
    </location>
</feature>
<dbReference type="Gene3D" id="1.20.1250.20">
    <property type="entry name" value="MFS general substrate transporter like domains"/>
    <property type="match status" value="2"/>
</dbReference>
<feature type="transmembrane region" description="Helical" evidence="5">
    <location>
        <begin position="295"/>
        <end position="317"/>
    </location>
</feature>
<feature type="domain" description="Major facilitator superfamily (MFS) profile" evidence="6">
    <location>
        <begin position="204"/>
        <end position="389"/>
    </location>
</feature>
<evidence type="ECO:0000259" key="6">
    <source>
        <dbReference type="PROSITE" id="PS50850"/>
    </source>
</evidence>
<dbReference type="RefSeq" id="WP_344846429.1">
    <property type="nucleotide sequence ID" value="NZ_BAABDF010000007.1"/>
</dbReference>
<reference evidence="8" key="1">
    <citation type="journal article" date="2019" name="Int. J. Syst. Evol. Microbiol.">
        <title>The Global Catalogue of Microorganisms (GCM) 10K type strain sequencing project: providing services to taxonomists for standard genome sequencing and annotation.</title>
        <authorList>
            <consortium name="The Broad Institute Genomics Platform"/>
            <consortium name="The Broad Institute Genome Sequencing Center for Infectious Disease"/>
            <person name="Wu L."/>
            <person name="Ma J."/>
        </authorList>
    </citation>
    <scope>NUCLEOTIDE SEQUENCE [LARGE SCALE GENOMIC DNA]</scope>
    <source>
        <strain evidence="8">JCM 17190</strain>
    </source>
</reference>
<feature type="transmembrane region" description="Helical" evidence="5">
    <location>
        <begin position="200"/>
        <end position="218"/>
    </location>
</feature>
<feature type="transmembrane region" description="Helical" evidence="5">
    <location>
        <begin position="96"/>
        <end position="116"/>
    </location>
</feature>